<gene>
    <name evidence="2" type="ORF">GRI41_01345</name>
</gene>
<sequence>MTGTTRGSLALGAALLLAGCISFGAEPPPSLLTLTATTPVPAGAAASGTADTAIKIIEPEAPQRLGVPRVPVQINDTEIAYLKDATWVERPTRLFRRLLAETIRSRGNRLVIDGDDPGVVANAQLRGTLRDFGYDARTSSVVVRFDAIRASSEGGVETRRFESIQPGVIAEAGAVGDALNRGANDVAGQVADWIGS</sequence>
<dbReference type="Proteomes" id="UP000442714">
    <property type="component" value="Unassembled WGS sequence"/>
</dbReference>
<organism evidence="2 3">
    <name type="scientific">Pontixanthobacter aquaemixtae</name>
    <dbReference type="NCBI Taxonomy" id="1958940"/>
    <lineage>
        <taxon>Bacteria</taxon>
        <taxon>Pseudomonadati</taxon>
        <taxon>Pseudomonadota</taxon>
        <taxon>Alphaproteobacteria</taxon>
        <taxon>Sphingomonadales</taxon>
        <taxon>Erythrobacteraceae</taxon>
        <taxon>Pontixanthobacter</taxon>
    </lineage>
</organism>
<evidence type="ECO:0000313" key="2">
    <source>
        <dbReference type="EMBL" id="MXO89456.1"/>
    </source>
</evidence>
<protein>
    <submittedName>
        <fullName evidence="2">ABC transporter</fullName>
    </submittedName>
</protein>
<dbReference type="InterPro" id="IPR005586">
    <property type="entry name" value="ABC_trans_aux"/>
</dbReference>
<reference evidence="2 3" key="1">
    <citation type="submission" date="2019-12" db="EMBL/GenBank/DDBJ databases">
        <title>Genomic-based taxomic classification of the family Erythrobacteraceae.</title>
        <authorList>
            <person name="Xu L."/>
        </authorList>
    </citation>
    <scope>NUCLEOTIDE SEQUENCE [LARGE SCALE GENOMIC DNA]</scope>
    <source>
        <strain evidence="2 3">KCTC 52763</strain>
    </source>
</reference>
<dbReference type="EMBL" id="WTYX01000001">
    <property type="protein sequence ID" value="MXO89456.1"/>
    <property type="molecule type" value="Genomic_DNA"/>
</dbReference>
<name>A0A844ZR15_9SPHN</name>
<dbReference type="PROSITE" id="PS51257">
    <property type="entry name" value="PROKAR_LIPOPROTEIN"/>
    <property type="match status" value="1"/>
</dbReference>
<proteinExistence type="predicted"/>
<dbReference type="SUPFAM" id="SSF159594">
    <property type="entry name" value="XCC0632-like"/>
    <property type="match status" value="1"/>
</dbReference>
<evidence type="ECO:0000259" key="1">
    <source>
        <dbReference type="Pfam" id="PF03886"/>
    </source>
</evidence>
<dbReference type="Gene3D" id="3.40.50.10610">
    <property type="entry name" value="ABC-type transport auxiliary lipoprotein component"/>
    <property type="match status" value="1"/>
</dbReference>
<dbReference type="RefSeq" id="WP_160602851.1">
    <property type="nucleotide sequence ID" value="NZ_WTYX01000001.1"/>
</dbReference>
<dbReference type="OrthoDB" id="7391077at2"/>
<keyword evidence="3" id="KW-1185">Reference proteome</keyword>
<dbReference type="AlphaFoldDB" id="A0A844ZR15"/>
<accession>A0A844ZR15</accession>
<dbReference type="Pfam" id="PF03886">
    <property type="entry name" value="ABC_trans_aux"/>
    <property type="match status" value="1"/>
</dbReference>
<comment type="caution">
    <text evidence="2">The sequence shown here is derived from an EMBL/GenBank/DDBJ whole genome shotgun (WGS) entry which is preliminary data.</text>
</comment>
<feature type="domain" description="ABC-type transport auxiliary lipoprotein component" evidence="1">
    <location>
        <begin position="38"/>
        <end position="191"/>
    </location>
</feature>
<evidence type="ECO:0000313" key="3">
    <source>
        <dbReference type="Proteomes" id="UP000442714"/>
    </source>
</evidence>